<protein>
    <submittedName>
        <fullName evidence="1">Uncharacterized protein</fullName>
    </submittedName>
</protein>
<gene>
    <name evidence="1" type="ORF">MENT_LOCUS39309</name>
</gene>
<dbReference type="AlphaFoldDB" id="A0A6V7WIF7"/>
<accession>A0A6V7WIF7</accession>
<evidence type="ECO:0000313" key="2">
    <source>
        <dbReference type="Proteomes" id="UP000580250"/>
    </source>
</evidence>
<dbReference type="Proteomes" id="UP000580250">
    <property type="component" value="Unassembled WGS sequence"/>
</dbReference>
<organism evidence="1 2">
    <name type="scientific">Meloidogyne enterolobii</name>
    <name type="common">Root-knot nematode worm</name>
    <name type="synonym">Meloidogyne mayaguensis</name>
    <dbReference type="NCBI Taxonomy" id="390850"/>
    <lineage>
        <taxon>Eukaryota</taxon>
        <taxon>Metazoa</taxon>
        <taxon>Ecdysozoa</taxon>
        <taxon>Nematoda</taxon>
        <taxon>Chromadorea</taxon>
        <taxon>Rhabditida</taxon>
        <taxon>Tylenchina</taxon>
        <taxon>Tylenchomorpha</taxon>
        <taxon>Tylenchoidea</taxon>
        <taxon>Meloidogynidae</taxon>
        <taxon>Meloidogyninae</taxon>
        <taxon>Meloidogyne</taxon>
    </lineage>
</organism>
<name>A0A6V7WIF7_MELEN</name>
<proteinExistence type="predicted"/>
<sequence length="54" mass="6467">MLFNPQKASEPVVIIRHQKVRNIKIYQFENKKKSECKSQFFNLKILIISLIKSF</sequence>
<evidence type="ECO:0000313" key="1">
    <source>
        <dbReference type="EMBL" id="CAD2186780.1"/>
    </source>
</evidence>
<dbReference type="EMBL" id="CAJEWN010000605">
    <property type="protein sequence ID" value="CAD2186780.1"/>
    <property type="molecule type" value="Genomic_DNA"/>
</dbReference>
<reference evidence="1 2" key="1">
    <citation type="submission" date="2020-08" db="EMBL/GenBank/DDBJ databases">
        <authorList>
            <person name="Koutsovoulos G."/>
            <person name="Danchin GJ E."/>
        </authorList>
    </citation>
    <scope>NUCLEOTIDE SEQUENCE [LARGE SCALE GENOMIC DNA]</scope>
</reference>
<comment type="caution">
    <text evidence="1">The sequence shown here is derived from an EMBL/GenBank/DDBJ whole genome shotgun (WGS) entry which is preliminary data.</text>
</comment>